<feature type="compositionally biased region" description="Basic and acidic residues" evidence="2">
    <location>
        <begin position="215"/>
        <end position="230"/>
    </location>
</feature>
<feature type="compositionally biased region" description="Basic and acidic residues" evidence="2">
    <location>
        <begin position="394"/>
        <end position="405"/>
    </location>
</feature>
<feature type="compositionally biased region" description="Low complexity" evidence="2">
    <location>
        <begin position="185"/>
        <end position="198"/>
    </location>
</feature>
<feature type="region of interest" description="Disordered" evidence="2">
    <location>
        <begin position="49"/>
        <end position="162"/>
    </location>
</feature>
<evidence type="ECO:0000313" key="5">
    <source>
        <dbReference type="Proteomes" id="UP000007575"/>
    </source>
</evidence>
<evidence type="ECO:0000259" key="3">
    <source>
        <dbReference type="PROSITE" id="PS51462"/>
    </source>
</evidence>
<sequence>MQPALDHQRHQGVRGNLRDDPGRPGRQHLLGAVLHLLAGLPGLPLRAGRRRRADHRGHQHPVRPAELQADAGGKGRCVNGKKQPHRLSGRSGQPLAGRTDWAAPPCLPWKARNEVQPLRHRLRNPRPHPGARPRRRAAQGAQEPARPPRQPAGLRGTHRDRPDHALPLLLDLHHQPGVERQHLSGQAAARQPQPAQLRRGAERHDRTLLAPDPQQPDHLHAGGVADRHAGDPGGLPARQDALSGPRPDLLRDPGPDGAAQRGGIDRQLHHDHQARAAATDPPGARRPAAVLRGGAAGHRQHRGAVPAAAGVPGRAPGTHRGRAHRRRGRADHLAAHHAAAGAADHRRLLDPGIRGVLEQLSVGAHHAARQEPDAALGRAPRTLGHLLDQQPRGDGGRGDHGRPYPDRVRLRAEVLHEGAGGGGEGVRGLFAAKQKFYVNARAIIEREGPEGRELLLQRREKAGEPRRLEFPGGQLDPYEGILDALKREVREETGLTVTALLDDVRHRTHRGERADVECLSPSFVYQTTRGPVDSVGFFFRVQTEGTLTAQGDAAGGHVWLPLADLRARFLTQPDDFDWLTQGALAFYLREPA</sequence>
<dbReference type="PANTHER" id="PTHR43736:SF1">
    <property type="entry name" value="DIHYDRONEOPTERIN TRIPHOSPHATE DIPHOSPHATASE"/>
    <property type="match status" value="1"/>
</dbReference>
<evidence type="ECO:0000256" key="1">
    <source>
        <dbReference type="ARBA" id="ARBA00022801"/>
    </source>
</evidence>
<proteinExistence type="predicted"/>
<feature type="compositionally biased region" description="Basic residues" evidence="2">
    <location>
        <begin position="118"/>
        <end position="137"/>
    </location>
</feature>
<dbReference type="Pfam" id="PF00293">
    <property type="entry name" value="NUDIX"/>
    <property type="match status" value="1"/>
</dbReference>
<feature type="region of interest" description="Disordered" evidence="2">
    <location>
        <begin position="1"/>
        <end position="24"/>
    </location>
</feature>
<dbReference type="InterPro" id="IPR000086">
    <property type="entry name" value="NUDIX_hydrolase_dom"/>
</dbReference>
<organism evidence="4 5">
    <name type="scientific">Deinococcus gobiensis (strain DSM 21396 / JCM 16679 / CGMCC 1.7299 / I-0)</name>
    <dbReference type="NCBI Taxonomy" id="745776"/>
    <lineage>
        <taxon>Bacteria</taxon>
        <taxon>Thermotogati</taxon>
        <taxon>Deinococcota</taxon>
        <taxon>Deinococci</taxon>
        <taxon>Deinococcales</taxon>
        <taxon>Deinococcaceae</taxon>
        <taxon>Deinococcus</taxon>
    </lineage>
</organism>
<dbReference type="STRING" id="745776.DGo_CA1431"/>
<dbReference type="GO" id="GO:0016787">
    <property type="term" value="F:hydrolase activity"/>
    <property type="evidence" value="ECO:0007669"/>
    <property type="project" value="UniProtKB-KW"/>
</dbReference>
<feature type="domain" description="Nudix hydrolase" evidence="3">
    <location>
        <begin position="435"/>
        <end position="586"/>
    </location>
</feature>
<dbReference type="SUPFAM" id="SSF55811">
    <property type="entry name" value="Nudix"/>
    <property type="match status" value="1"/>
</dbReference>
<dbReference type="HOGENOM" id="CLU_460594_0_0_0"/>
<dbReference type="CDD" id="cd04686">
    <property type="entry name" value="NUDIX_Hydrolase"/>
    <property type="match status" value="1"/>
</dbReference>
<reference evidence="4 5" key="1">
    <citation type="journal article" date="2012" name="PLoS ONE">
        <title>Genome sequence and transcriptome analysis of the radioresistant bacterium Deinococcus gobiensis: insights into the extreme environmental adaptations.</title>
        <authorList>
            <person name="Yuan M."/>
            <person name="Chen M."/>
            <person name="Zhang W."/>
            <person name="Lu W."/>
            <person name="Wang J."/>
            <person name="Yang M."/>
            <person name="Zhao P."/>
            <person name="Tang R."/>
            <person name="Li X."/>
            <person name="Hao Y."/>
            <person name="Zhou Z."/>
            <person name="Zhan Y."/>
            <person name="Yu H."/>
            <person name="Teng C."/>
            <person name="Yan Y."/>
            <person name="Ping S."/>
            <person name="Wang Y."/>
            <person name="Lin M."/>
        </authorList>
    </citation>
    <scope>NUCLEOTIDE SEQUENCE [LARGE SCALE GENOMIC DNA]</scope>
    <source>
        <strain evidence="4 5">I-0</strain>
    </source>
</reference>
<feature type="compositionally biased region" description="Basic residues" evidence="2">
    <location>
        <begin position="317"/>
        <end position="329"/>
    </location>
</feature>
<dbReference type="PATRIC" id="fig|745776.4.peg.1473"/>
<dbReference type="KEGG" id="dgo:DGo_CA1431"/>
<feature type="compositionally biased region" description="Basic residues" evidence="2">
    <location>
        <begin position="49"/>
        <end position="61"/>
    </location>
</feature>
<dbReference type="InterPro" id="IPR015797">
    <property type="entry name" value="NUDIX_hydrolase-like_dom_sf"/>
</dbReference>
<feature type="region of interest" description="Disordered" evidence="2">
    <location>
        <begin position="180"/>
        <end position="346"/>
    </location>
</feature>
<dbReference type="PANTHER" id="PTHR43736">
    <property type="entry name" value="ADP-RIBOSE PYROPHOSPHATASE"/>
    <property type="match status" value="1"/>
</dbReference>
<dbReference type="AlphaFoldDB" id="H8GTN0"/>
<feature type="compositionally biased region" description="Basic and acidic residues" evidence="2">
    <location>
        <begin position="263"/>
        <end position="274"/>
    </location>
</feature>
<accession>H8GTN0</accession>
<keyword evidence="1" id="KW-0378">Hydrolase</keyword>
<dbReference type="Gene3D" id="3.90.79.10">
    <property type="entry name" value="Nucleoside Triphosphate Pyrophosphohydrolase"/>
    <property type="match status" value="1"/>
</dbReference>
<evidence type="ECO:0000256" key="2">
    <source>
        <dbReference type="SAM" id="MobiDB-lite"/>
    </source>
</evidence>
<keyword evidence="5" id="KW-1185">Reference proteome</keyword>
<dbReference type="InterPro" id="IPR020084">
    <property type="entry name" value="NUDIX_hydrolase_CS"/>
</dbReference>
<dbReference type="Proteomes" id="UP000007575">
    <property type="component" value="Chromosome"/>
</dbReference>
<name>H8GTN0_DEIGI</name>
<protein>
    <recommendedName>
        <fullName evidence="3">Nudix hydrolase domain-containing protein</fullName>
    </recommendedName>
</protein>
<dbReference type="PROSITE" id="PS00893">
    <property type="entry name" value="NUDIX_BOX"/>
    <property type="match status" value="1"/>
</dbReference>
<gene>
    <name evidence="4" type="ordered locus">DGo_CA1431</name>
</gene>
<dbReference type="eggNOG" id="COG0494">
    <property type="taxonomic scope" value="Bacteria"/>
</dbReference>
<feature type="region of interest" description="Disordered" evidence="2">
    <location>
        <begin position="385"/>
        <end position="405"/>
    </location>
</feature>
<evidence type="ECO:0000313" key="4">
    <source>
        <dbReference type="EMBL" id="AFD25358.1"/>
    </source>
</evidence>
<dbReference type="PROSITE" id="PS51462">
    <property type="entry name" value="NUDIX"/>
    <property type="match status" value="1"/>
</dbReference>
<dbReference type="EMBL" id="CP002191">
    <property type="protein sequence ID" value="AFD25358.1"/>
    <property type="molecule type" value="Genomic_DNA"/>
</dbReference>
<feature type="compositionally biased region" description="Low complexity" evidence="2">
    <location>
        <begin position="303"/>
        <end position="316"/>
    </location>
</feature>